<accession>A0A6J7DGR6</accession>
<keyword evidence="3 5" id="KW-1133">Transmembrane helix</keyword>
<feature type="transmembrane region" description="Helical" evidence="5">
    <location>
        <begin position="59"/>
        <end position="78"/>
    </location>
</feature>
<comment type="subcellular location">
    <subcellularLocation>
        <location evidence="1">Membrane</location>
        <topology evidence="1">Multi-pass membrane protein</topology>
    </subcellularLocation>
</comment>
<evidence type="ECO:0000256" key="1">
    <source>
        <dbReference type="ARBA" id="ARBA00004141"/>
    </source>
</evidence>
<reference evidence="6" key="1">
    <citation type="submission" date="2020-05" db="EMBL/GenBank/DDBJ databases">
        <authorList>
            <person name="Chiriac C."/>
            <person name="Salcher M."/>
            <person name="Ghai R."/>
            <person name="Kavagutti S V."/>
        </authorList>
    </citation>
    <scope>NUCLEOTIDE SEQUENCE</scope>
</reference>
<dbReference type="AlphaFoldDB" id="A0A6J7DGR6"/>
<keyword evidence="2 5" id="KW-0812">Transmembrane</keyword>
<proteinExistence type="predicted"/>
<dbReference type="GO" id="GO:0016020">
    <property type="term" value="C:membrane"/>
    <property type="evidence" value="ECO:0007669"/>
    <property type="project" value="UniProtKB-SubCell"/>
</dbReference>
<organism evidence="6">
    <name type="scientific">freshwater metagenome</name>
    <dbReference type="NCBI Taxonomy" id="449393"/>
    <lineage>
        <taxon>unclassified sequences</taxon>
        <taxon>metagenomes</taxon>
        <taxon>ecological metagenomes</taxon>
    </lineage>
</organism>
<evidence type="ECO:0000313" key="6">
    <source>
        <dbReference type="EMBL" id="CAB4869686.1"/>
    </source>
</evidence>
<gene>
    <name evidence="6" type="ORF">UFOPK3376_00745</name>
</gene>
<name>A0A6J7DGR6_9ZZZZ</name>
<dbReference type="EMBL" id="CAFBLP010000013">
    <property type="protein sequence ID" value="CAB4869686.1"/>
    <property type="molecule type" value="Genomic_DNA"/>
</dbReference>
<evidence type="ECO:0000256" key="2">
    <source>
        <dbReference type="ARBA" id="ARBA00022692"/>
    </source>
</evidence>
<evidence type="ECO:0000256" key="5">
    <source>
        <dbReference type="SAM" id="Phobius"/>
    </source>
</evidence>
<dbReference type="Pfam" id="PF03006">
    <property type="entry name" value="HlyIII"/>
    <property type="match status" value="1"/>
</dbReference>
<protein>
    <submittedName>
        <fullName evidence="6">Unannotated protein</fullName>
    </submittedName>
</protein>
<evidence type="ECO:0000256" key="3">
    <source>
        <dbReference type="ARBA" id="ARBA00022989"/>
    </source>
</evidence>
<evidence type="ECO:0000256" key="4">
    <source>
        <dbReference type="ARBA" id="ARBA00023136"/>
    </source>
</evidence>
<feature type="transmembrane region" description="Helical" evidence="5">
    <location>
        <begin position="93"/>
        <end position="114"/>
    </location>
</feature>
<feature type="transmembrane region" description="Helical" evidence="5">
    <location>
        <begin position="27"/>
        <end position="47"/>
    </location>
</feature>
<dbReference type="InterPro" id="IPR004254">
    <property type="entry name" value="AdipoR/HlyIII-related"/>
</dbReference>
<sequence length="117" mass="12669">MYQTIVLCLSWVGAVVGISLEWLPFDLPRWLFAAVYVVVGWAALFAFPQLYSGLGAGGFLLILGGGLAYTTGAVVYALKRPDPWPTVFGFHEVFHAFTIIGAGMHFAAIAFSVLPKM</sequence>
<keyword evidence="4 5" id="KW-0472">Membrane</keyword>